<dbReference type="GO" id="GO:0005886">
    <property type="term" value="C:plasma membrane"/>
    <property type="evidence" value="ECO:0007669"/>
    <property type="project" value="UniProtKB-SubCell"/>
</dbReference>
<evidence type="ECO:0000256" key="5">
    <source>
        <dbReference type="ARBA" id="ARBA00022692"/>
    </source>
</evidence>
<dbReference type="SUPFAM" id="SSF103481">
    <property type="entry name" value="Multidrug resistance efflux transporter EmrE"/>
    <property type="match status" value="2"/>
</dbReference>
<dbReference type="RefSeq" id="WP_086815101.1">
    <property type="nucleotide sequence ID" value="NZ_BJMM01000004.1"/>
</dbReference>
<evidence type="ECO:0000256" key="3">
    <source>
        <dbReference type="ARBA" id="ARBA00022448"/>
    </source>
</evidence>
<keyword evidence="12" id="KW-1185">Reference proteome</keyword>
<evidence type="ECO:0000256" key="6">
    <source>
        <dbReference type="ARBA" id="ARBA00022989"/>
    </source>
</evidence>
<feature type="transmembrane region" description="Helical" evidence="9">
    <location>
        <begin position="153"/>
        <end position="168"/>
    </location>
</feature>
<feature type="domain" description="EamA" evidence="10">
    <location>
        <begin position="9"/>
        <end position="145"/>
    </location>
</feature>
<name>A0A4Y3QVI7_STRCI</name>
<organism evidence="11 12">
    <name type="scientific">Streptomyces cacaoi</name>
    <dbReference type="NCBI Taxonomy" id="1898"/>
    <lineage>
        <taxon>Bacteria</taxon>
        <taxon>Bacillati</taxon>
        <taxon>Actinomycetota</taxon>
        <taxon>Actinomycetes</taxon>
        <taxon>Kitasatosporales</taxon>
        <taxon>Streptomycetaceae</taxon>
        <taxon>Streptomyces</taxon>
    </lineage>
</organism>
<proteinExistence type="inferred from homology"/>
<reference evidence="11 12" key="1">
    <citation type="submission" date="2019-06" db="EMBL/GenBank/DDBJ databases">
        <title>Whole genome shotgun sequence of Streptomyces cacaoi subsp. cacaoi NBRC 12748.</title>
        <authorList>
            <person name="Hosoyama A."/>
            <person name="Uohara A."/>
            <person name="Ohji S."/>
            <person name="Ichikawa N."/>
        </authorList>
    </citation>
    <scope>NUCLEOTIDE SEQUENCE [LARGE SCALE GENOMIC DNA]</scope>
    <source>
        <strain evidence="11 12">NBRC 12748</strain>
    </source>
</reference>
<feature type="transmembrane region" description="Helical" evidence="9">
    <location>
        <begin position="12"/>
        <end position="31"/>
    </location>
</feature>
<feature type="transmembrane region" description="Helical" evidence="9">
    <location>
        <begin position="180"/>
        <end position="200"/>
    </location>
</feature>
<sequence>MGSRSTQRTGLLFGFGAYGMWGLLPLYWHALQDTGAGEVLSHRMVWSLPTALLVLALLRRWSWVPALIRQPKKLGLVVLAAMTITVNWGLFIWSVSADRVLESSLGYFINPLVSIAFGVLLLRERLRTAQWVAVGIGALAVVVMTFAYGKLPWLSLCLALSFATYGLIKKHVKLDGVEGFSAETAIQFLPALGFLCYLWARGDSTFTTDGVGHTLLLVFSGLATALPLIFFGGAAVRLPLSTIGLLQYMAPAFMFILGLTVFHEEMPPERWAGFGLVWAALCILTWDALRTARKGRAALRDAAVQAAAKSGQETATTGPEPSPDRQPS</sequence>
<dbReference type="EMBL" id="BJMM01000004">
    <property type="protein sequence ID" value="GEB48687.1"/>
    <property type="molecule type" value="Genomic_DNA"/>
</dbReference>
<protein>
    <submittedName>
        <fullName evidence="11">Protein RarD</fullName>
    </submittedName>
</protein>
<keyword evidence="4" id="KW-1003">Cell membrane</keyword>
<evidence type="ECO:0000313" key="11">
    <source>
        <dbReference type="EMBL" id="GEB48687.1"/>
    </source>
</evidence>
<feature type="transmembrane region" description="Helical" evidence="9">
    <location>
        <begin position="212"/>
        <end position="231"/>
    </location>
</feature>
<evidence type="ECO:0000256" key="9">
    <source>
        <dbReference type="SAM" id="Phobius"/>
    </source>
</evidence>
<comment type="caution">
    <text evidence="11">The sequence shown here is derived from an EMBL/GenBank/DDBJ whole genome shotgun (WGS) entry which is preliminary data.</text>
</comment>
<keyword evidence="3" id="KW-0813">Transport</keyword>
<dbReference type="InterPro" id="IPR037185">
    <property type="entry name" value="EmrE-like"/>
</dbReference>
<feature type="transmembrane region" description="Helical" evidence="9">
    <location>
        <begin position="105"/>
        <end position="122"/>
    </location>
</feature>
<dbReference type="InterPro" id="IPR004626">
    <property type="entry name" value="RarD"/>
</dbReference>
<feature type="transmembrane region" description="Helical" evidence="9">
    <location>
        <begin position="74"/>
        <end position="93"/>
    </location>
</feature>
<dbReference type="PANTHER" id="PTHR22911">
    <property type="entry name" value="ACYL-MALONYL CONDENSING ENZYME-RELATED"/>
    <property type="match status" value="1"/>
</dbReference>
<evidence type="ECO:0000256" key="1">
    <source>
        <dbReference type="ARBA" id="ARBA00004651"/>
    </source>
</evidence>
<dbReference type="NCBIfam" id="TIGR00688">
    <property type="entry name" value="rarD"/>
    <property type="match status" value="1"/>
</dbReference>
<feature type="transmembrane region" description="Helical" evidence="9">
    <location>
        <begin position="129"/>
        <end position="147"/>
    </location>
</feature>
<feature type="transmembrane region" description="Helical" evidence="9">
    <location>
        <begin position="271"/>
        <end position="289"/>
    </location>
</feature>
<accession>A0A4Y3QVI7</accession>
<dbReference type="Pfam" id="PF00892">
    <property type="entry name" value="EamA"/>
    <property type="match status" value="2"/>
</dbReference>
<evidence type="ECO:0000313" key="12">
    <source>
        <dbReference type="Proteomes" id="UP000319210"/>
    </source>
</evidence>
<feature type="domain" description="EamA" evidence="10">
    <location>
        <begin position="154"/>
        <end position="285"/>
    </location>
</feature>
<comment type="similarity">
    <text evidence="2">Belongs to the EamA transporter family.</text>
</comment>
<dbReference type="AlphaFoldDB" id="A0A4Y3QVI7"/>
<gene>
    <name evidence="11" type="ORF">SCA03_12380</name>
</gene>
<feature type="region of interest" description="Disordered" evidence="8">
    <location>
        <begin position="308"/>
        <end position="328"/>
    </location>
</feature>
<keyword evidence="6 9" id="KW-1133">Transmembrane helix</keyword>
<evidence type="ECO:0000256" key="7">
    <source>
        <dbReference type="ARBA" id="ARBA00023136"/>
    </source>
</evidence>
<feature type="transmembrane region" description="Helical" evidence="9">
    <location>
        <begin position="238"/>
        <end position="259"/>
    </location>
</feature>
<dbReference type="PANTHER" id="PTHR22911:SF137">
    <property type="entry name" value="SOLUTE CARRIER FAMILY 35 MEMBER G2-RELATED"/>
    <property type="match status" value="1"/>
</dbReference>
<feature type="transmembrane region" description="Helical" evidence="9">
    <location>
        <begin position="43"/>
        <end position="62"/>
    </location>
</feature>
<evidence type="ECO:0000256" key="8">
    <source>
        <dbReference type="SAM" id="MobiDB-lite"/>
    </source>
</evidence>
<evidence type="ECO:0000256" key="2">
    <source>
        <dbReference type="ARBA" id="ARBA00007362"/>
    </source>
</evidence>
<keyword evidence="5 9" id="KW-0812">Transmembrane</keyword>
<evidence type="ECO:0000256" key="4">
    <source>
        <dbReference type="ARBA" id="ARBA00022475"/>
    </source>
</evidence>
<comment type="subcellular location">
    <subcellularLocation>
        <location evidence="1">Cell membrane</location>
        <topology evidence="1">Multi-pass membrane protein</topology>
    </subcellularLocation>
</comment>
<keyword evidence="7 9" id="KW-0472">Membrane</keyword>
<dbReference type="InterPro" id="IPR000620">
    <property type="entry name" value="EamA_dom"/>
</dbReference>
<dbReference type="Proteomes" id="UP000319210">
    <property type="component" value="Unassembled WGS sequence"/>
</dbReference>
<evidence type="ECO:0000259" key="10">
    <source>
        <dbReference type="Pfam" id="PF00892"/>
    </source>
</evidence>
<dbReference type="OrthoDB" id="369870at2"/>